<sequence>MQHPTNKLIRIREVTKLTGLSKSYIYQLTKTNQFPKQISLVKGGTSVAWLESEVNDWIKSRVQDRNINN</sequence>
<gene>
    <name evidence="1" type="ORF">ACFFJP_02685</name>
</gene>
<evidence type="ECO:0000313" key="1">
    <source>
        <dbReference type="EMBL" id="MFC0047195.1"/>
    </source>
</evidence>
<accession>A0ABV6B8K1</accession>
<dbReference type="EMBL" id="JBHLXP010000001">
    <property type="protein sequence ID" value="MFC0047195.1"/>
    <property type="molecule type" value="Genomic_DNA"/>
</dbReference>
<proteinExistence type="predicted"/>
<comment type="caution">
    <text evidence="1">The sequence shown here is derived from an EMBL/GenBank/DDBJ whole genome shotgun (WGS) entry which is preliminary data.</text>
</comment>
<dbReference type="InterPro" id="IPR052931">
    <property type="entry name" value="Prophage_regulatory_activator"/>
</dbReference>
<dbReference type="PANTHER" id="PTHR36154:SF1">
    <property type="entry name" value="DNA-BINDING TRANSCRIPTIONAL ACTIVATOR ALPA"/>
    <property type="match status" value="1"/>
</dbReference>
<evidence type="ECO:0000313" key="2">
    <source>
        <dbReference type="Proteomes" id="UP001589813"/>
    </source>
</evidence>
<dbReference type="InterPro" id="IPR010260">
    <property type="entry name" value="AlpA"/>
</dbReference>
<dbReference type="Pfam" id="PF05930">
    <property type="entry name" value="Phage_AlpA"/>
    <property type="match status" value="1"/>
</dbReference>
<dbReference type="PANTHER" id="PTHR36154">
    <property type="entry name" value="DNA-BINDING TRANSCRIPTIONAL ACTIVATOR ALPA"/>
    <property type="match status" value="1"/>
</dbReference>
<dbReference type="RefSeq" id="WP_377240222.1">
    <property type="nucleotide sequence ID" value="NZ_JBHLXP010000001.1"/>
</dbReference>
<keyword evidence="2" id="KW-1185">Reference proteome</keyword>
<protein>
    <submittedName>
        <fullName evidence="1">Helix-turn-helix transcriptional regulator</fullName>
    </submittedName>
</protein>
<dbReference type="Gene3D" id="1.10.238.160">
    <property type="match status" value="1"/>
</dbReference>
<organism evidence="1 2">
    <name type="scientific">Rheinheimera tilapiae</name>
    <dbReference type="NCBI Taxonomy" id="875043"/>
    <lineage>
        <taxon>Bacteria</taxon>
        <taxon>Pseudomonadati</taxon>
        <taxon>Pseudomonadota</taxon>
        <taxon>Gammaproteobacteria</taxon>
        <taxon>Chromatiales</taxon>
        <taxon>Chromatiaceae</taxon>
        <taxon>Rheinheimera</taxon>
    </lineage>
</organism>
<reference evidence="1 2" key="1">
    <citation type="submission" date="2024-09" db="EMBL/GenBank/DDBJ databases">
        <authorList>
            <person name="Sun Q."/>
            <person name="Mori K."/>
        </authorList>
    </citation>
    <scope>NUCLEOTIDE SEQUENCE [LARGE SCALE GENOMIC DNA]</scope>
    <source>
        <strain evidence="1 2">KCTC 23315</strain>
    </source>
</reference>
<dbReference type="Proteomes" id="UP001589813">
    <property type="component" value="Unassembled WGS sequence"/>
</dbReference>
<name>A0ABV6B8K1_9GAMM</name>